<feature type="region of interest" description="Disordered" evidence="1">
    <location>
        <begin position="81"/>
        <end position="102"/>
    </location>
</feature>
<evidence type="ECO:0000256" key="1">
    <source>
        <dbReference type="SAM" id="MobiDB-lite"/>
    </source>
</evidence>
<dbReference type="AlphaFoldDB" id="A0A4U5PTS5"/>
<sequence>MRNDLRTFHPKSSILGVNRTIEVIQTKTKRQPSMIVQSSPRKQDLGAWKIGFVGSPSMASAGTEHMGLVSCRWHYFLKSSESGQKKHDTVSATAKPMPPFTM</sequence>
<gene>
    <name evidence="2" type="ORF">D5086_0000180130</name>
</gene>
<organism evidence="2">
    <name type="scientific">Populus alba</name>
    <name type="common">White poplar</name>
    <dbReference type="NCBI Taxonomy" id="43335"/>
    <lineage>
        <taxon>Eukaryota</taxon>
        <taxon>Viridiplantae</taxon>
        <taxon>Streptophyta</taxon>
        <taxon>Embryophyta</taxon>
        <taxon>Tracheophyta</taxon>
        <taxon>Spermatophyta</taxon>
        <taxon>Magnoliopsida</taxon>
        <taxon>eudicotyledons</taxon>
        <taxon>Gunneridae</taxon>
        <taxon>Pentapetalae</taxon>
        <taxon>rosids</taxon>
        <taxon>fabids</taxon>
        <taxon>Malpighiales</taxon>
        <taxon>Salicaceae</taxon>
        <taxon>Saliceae</taxon>
        <taxon>Populus</taxon>
    </lineage>
</organism>
<protein>
    <submittedName>
        <fullName evidence="2">Uncharacterized protein</fullName>
    </submittedName>
</protein>
<name>A0A4U5PTS5_POPAL</name>
<evidence type="ECO:0000313" key="2">
    <source>
        <dbReference type="EMBL" id="TKS00574.1"/>
    </source>
</evidence>
<reference evidence="2" key="1">
    <citation type="submission" date="2018-10" db="EMBL/GenBank/DDBJ databases">
        <title>Population genomic analysis revealed the cold adaptation of white poplar.</title>
        <authorList>
            <person name="Liu Y.-J."/>
        </authorList>
    </citation>
    <scope>NUCLEOTIDE SEQUENCE [LARGE SCALE GENOMIC DNA]</scope>
    <source>
        <strain evidence="2">PAL-ZL1</strain>
    </source>
</reference>
<accession>A0A4U5PTS5</accession>
<comment type="caution">
    <text evidence="2">The sequence shown here is derived from an EMBL/GenBank/DDBJ whole genome shotgun (WGS) entry which is preliminary data.</text>
</comment>
<dbReference type="EMBL" id="RCHU01000597">
    <property type="protein sequence ID" value="TKS00574.1"/>
    <property type="molecule type" value="Genomic_DNA"/>
</dbReference>
<proteinExistence type="predicted"/>